<sequence>MIAPELLLMAGFLVLIVVVLMIDLLWVGRNSHVVSAKEAFIWSGVWIGLALLFYLFLHQWGHLLHGINSPEKLAVVQQKFAPGLRFKTSGFESMLQEYRNYMSLTYITGYFIEKTLSVDNIFVILLILRGFSVPLENYKTVLFWGVLGAVVLRFIFIFAGAALIHQFEWILLIFGGFLVFQGGKILFQREEETKDPHDYAIVRYLSRHFNISKEYHSNKFWLRLDGRLFLTPLCVVLVLIEFTDLLFAMDSIPAVFSISLDPFVVFFSNIFAIIGLRALFFLIANMVDKFRFLNYGVSILLIFVGLKLLFHTHLDSIGFKPAYSLLFIGLVLIGSVLLSVLIKPRETMTD</sequence>
<name>A0A419W7B5_9BACT</name>
<dbReference type="GO" id="GO:0016020">
    <property type="term" value="C:membrane"/>
    <property type="evidence" value="ECO:0007669"/>
    <property type="project" value="UniProtKB-SubCell"/>
</dbReference>
<evidence type="ECO:0000256" key="3">
    <source>
        <dbReference type="ARBA" id="ARBA00022692"/>
    </source>
</evidence>
<evidence type="ECO:0000256" key="6">
    <source>
        <dbReference type="SAM" id="Phobius"/>
    </source>
</evidence>
<feature type="transmembrane region" description="Helical" evidence="6">
    <location>
        <begin position="254"/>
        <end position="280"/>
    </location>
</feature>
<protein>
    <submittedName>
        <fullName evidence="7">Tellurite resistance protein TerC</fullName>
    </submittedName>
</protein>
<evidence type="ECO:0000313" key="8">
    <source>
        <dbReference type="Proteomes" id="UP000283387"/>
    </source>
</evidence>
<evidence type="ECO:0000256" key="1">
    <source>
        <dbReference type="ARBA" id="ARBA00004141"/>
    </source>
</evidence>
<feature type="transmembrane region" description="Helical" evidence="6">
    <location>
        <begin position="169"/>
        <end position="187"/>
    </location>
</feature>
<dbReference type="Pfam" id="PF03741">
    <property type="entry name" value="TerC"/>
    <property type="match status" value="1"/>
</dbReference>
<comment type="subcellular location">
    <subcellularLocation>
        <location evidence="1">Membrane</location>
        <topology evidence="1">Multi-pass membrane protein</topology>
    </subcellularLocation>
</comment>
<reference evidence="7 8" key="1">
    <citation type="submission" date="2018-09" db="EMBL/GenBank/DDBJ databases">
        <title>Genomic Encyclopedia of Archaeal and Bacterial Type Strains, Phase II (KMG-II): from individual species to whole genera.</title>
        <authorList>
            <person name="Goeker M."/>
        </authorList>
    </citation>
    <scope>NUCLEOTIDE SEQUENCE [LARGE SCALE GENOMIC DNA]</scope>
    <source>
        <strain evidence="7 8">DSM 27148</strain>
    </source>
</reference>
<dbReference type="InterPro" id="IPR005496">
    <property type="entry name" value="Integral_membrane_TerC"/>
</dbReference>
<dbReference type="AlphaFoldDB" id="A0A419W7B5"/>
<comment type="caution">
    <text evidence="7">The sequence shown here is derived from an EMBL/GenBank/DDBJ whole genome shotgun (WGS) entry which is preliminary data.</text>
</comment>
<keyword evidence="3 6" id="KW-0812">Transmembrane</keyword>
<gene>
    <name evidence="7" type="ORF">BC643_1724</name>
</gene>
<dbReference type="PANTHER" id="PTHR30238:SF0">
    <property type="entry name" value="THYLAKOID MEMBRANE PROTEIN TERC, CHLOROPLASTIC"/>
    <property type="match status" value="1"/>
</dbReference>
<feature type="transmembrane region" description="Helical" evidence="6">
    <location>
        <begin position="228"/>
        <end position="248"/>
    </location>
</feature>
<dbReference type="EMBL" id="RAPN01000001">
    <property type="protein sequence ID" value="RKD91371.1"/>
    <property type="molecule type" value="Genomic_DNA"/>
</dbReference>
<keyword evidence="5 6" id="KW-0472">Membrane</keyword>
<proteinExistence type="inferred from homology"/>
<dbReference type="InterPro" id="IPR022369">
    <property type="entry name" value="Integral_membrane_TerC_rswitch"/>
</dbReference>
<feature type="transmembrane region" description="Helical" evidence="6">
    <location>
        <begin position="292"/>
        <end position="310"/>
    </location>
</feature>
<evidence type="ECO:0000313" key="7">
    <source>
        <dbReference type="EMBL" id="RKD91371.1"/>
    </source>
</evidence>
<feature type="transmembrane region" description="Helical" evidence="6">
    <location>
        <begin position="104"/>
        <end position="128"/>
    </location>
</feature>
<keyword evidence="8" id="KW-1185">Reference proteome</keyword>
<dbReference type="NCBIfam" id="TIGR03718">
    <property type="entry name" value="R_switched_Alx"/>
    <property type="match status" value="1"/>
</dbReference>
<evidence type="ECO:0000256" key="5">
    <source>
        <dbReference type="ARBA" id="ARBA00023136"/>
    </source>
</evidence>
<dbReference type="Proteomes" id="UP000283387">
    <property type="component" value="Unassembled WGS sequence"/>
</dbReference>
<dbReference type="RefSeq" id="WP_211338016.1">
    <property type="nucleotide sequence ID" value="NZ_RAPN01000001.1"/>
</dbReference>
<feature type="transmembrane region" description="Helical" evidence="6">
    <location>
        <begin position="39"/>
        <end position="57"/>
    </location>
</feature>
<dbReference type="PANTHER" id="PTHR30238">
    <property type="entry name" value="MEMBRANE BOUND PREDICTED REDOX MODULATOR"/>
    <property type="match status" value="1"/>
</dbReference>
<keyword evidence="4 6" id="KW-1133">Transmembrane helix</keyword>
<accession>A0A419W7B5</accession>
<evidence type="ECO:0000256" key="4">
    <source>
        <dbReference type="ARBA" id="ARBA00022989"/>
    </source>
</evidence>
<feature type="transmembrane region" description="Helical" evidence="6">
    <location>
        <begin position="140"/>
        <end position="163"/>
    </location>
</feature>
<organism evidence="7 8">
    <name type="scientific">Mangrovibacterium diazotrophicum</name>
    <dbReference type="NCBI Taxonomy" id="1261403"/>
    <lineage>
        <taxon>Bacteria</taxon>
        <taxon>Pseudomonadati</taxon>
        <taxon>Bacteroidota</taxon>
        <taxon>Bacteroidia</taxon>
        <taxon>Marinilabiliales</taxon>
        <taxon>Prolixibacteraceae</taxon>
        <taxon>Mangrovibacterium</taxon>
    </lineage>
</organism>
<comment type="similarity">
    <text evidence="2">Belongs to the TerC family.</text>
</comment>
<feature type="transmembrane region" description="Helical" evidence="6">
    <location>
        <begin position="6"/>
        <end position="27"/>
    </location>
</feature>
<feature type="transmembrane region" description="Helical" evidence="6">
    <location>
        <begin position="322"/>
        <end position="342"/>
    </location>
</feature>
<evidence type="ECO:0000256" key="2">
    <source>
        <dbReference type="ARBA" id="ARBA00007511"/>
    </source>
</evidence>